<organism evidence="1 2">
    <name type="scientific">Stentor coeruleus</name>
    <dbReference type="NCBI Taxonomy" id="5963"/>
    <lineage>
        <taxon>Eukaryota</taxon>
        <taxon>Sar</taxon>
        <taxon>Alveolata</taxon>
        <taxon>Ciliophora</taxon>
        <taxon>Postciliodesmatophora</taxon>
        <taxon>Heterotrichea</taxon>
        <taxon>Heterotrichida</taxon>
        <taxon>Stentoridae</taxon>
        <taxon>Stentor</taxon>
    </lineage>
</organism>
<sequence length="233" mass="27577">MNNDNSCGSQTNKKQYRKLQKVLSNLDRMHKTLDESVYNRKFNSISLKKLSMQFQYAFSSNTQASTKKKKRLSTVYKHIRKESIEAVKKILDYDSPNSKKFITENIMQKNSVFKILQDRKRHFGETKLHLCSPDFSKQNTQVLPEFFTPKVPSIKTKNTLFESYEIKPNKSTRQLTTRSHKAGNSWQNGLGYKSEREIDKKKTLKIFDRDRFKRMTSEDDVAKKFRQVFFNFL</sequence>
<keyword evidence="2" id="KW-1185">Reference proteome</keyword>
<evidence type="ECO:0000313" key="1">
    <source>
        <dbReference type="EMBL" id="OMJ87917.1"/>
    </source>
</evidence>
<comment type="caution">
    <text evidence="1">The sequence shown here is derived from an EMBL/GenBank/DDBJ whole genome shotgun (WGS) entry which is preliminary data.</text>
</comment>
<proteinExistence type="predicted"/>
<gene>
    <name evidence="1" type="ORF">SteCoe_10238</name>
</gene>
<accession>A0A1R2CFW4</accession>
<reference evidence="1 2" key="1">
    <citation type="submission" date="2016-11" db="EMBL/GenBank/DDBJ databases">
        <title>The macronuclear genome of Stentor coeruleus: a giant cell with tiny introns.</title>
        <authorList>
            <person name="Slabodnick M."/>
            <person name="Ruby J.G."/>
            <person name="Reiff S.B."/>
            <person name="Swart E.C."/>
            <person name="Gosai S."/>
            <person name="Prabakaran S."/>
            <person name="Witkowska E."/>
            <person name="Larue G.E."/>
            <person name="Fisher S."/>
            <person name="Freeman R.M."/>
            <person name="Gunawardena J."/>
            <person name="Chu W."/>
            <person name="Stover N.A."/>
            <person name="Gregory B.D."/>
            <person name="Nowacki M."/>
            <person name="Derisi J."/>
            <person name="Roy S.W."/>
            <person name="Marshall W.F."/>
            <person name="Sood P."/>
        </authorList>
    </citation>
    <scope>NUCLEOTIDE SEQUENCE [LARGE SCALE GENOMIC DNA]</scope>
    <source>
        <strain evidence="1">WM001</strain>
    </source>
</reference>
<evidence type="ECO:0000313" key="2">
    <source>
        <dbReference type="Proteomes" id="UP000187209"/>
    </source>
</evidence>
<name>A0A1R2CFW4_9CILI</name>
<protein>
    <submittedName>
        <fullName evidence="1">Uncharacterized protein</fullName>
    </submittedName>
</protein>
<dbReference type="EMBL" id="MPUH01000164">
    <property type="protein sequence ID" value="OMJ87917.1"/>
    <property type="molecule type" value="Genomic_DNA"/>
</dbReference>
<dbReference type="AlphaFoldDB" id="A0A1R2CFW4"/>
<dbReference type="Proteomes" id="UP000187209">
    <property type="component" value="Unassembled WGS sequence"/>
</dbReference>